<dbReference type="RefSeq" id="WP_310301880.1">
    <property type="nucleotide sequence ID" value="NZ_BAAAPS010000008.1"/>
</dbReference>
<reference evidence="1 2" key="1">
    <citation type="submission" date="2023-07" db="EMBL/GenBank/DDBJ databases">
        <title>Sequencing the genomes of 1000 actinobacteria strains.</title>
        <authorList>
            <person name="Klenk H.-P."/>
        </authorList>
    </citation>
    <scope>NUCLEOTIDE SEQUENCE [LARGE SCALE GENOMIC DNA]</scope>
    <source>
        <strain evidence="1 2">DSM 19426</strain>
    </source>
</reference>
<name>A0ABU2BVC3_9ACTN</name>
<comment type="caution">
    <text evidence="1">The sequence shown here is derived from an EMBL/GenBank/DDBJ whole genome shotgun (WGS) entry which is preliminary data.</text>
</comment>
<evidence type="ECO:0000313" key="1">
    <source>
        <dbReference type="EMBL" id="MDR7362575.1"/>
    </source>
</evidence>
<proteinExistence type="predicted"/>
<evidence type="ECO:0000313" key="2">
    <source>
        <dbReference type="Proteomes" id="UP001183648"/>
    </source>
</evidence>
<organism evidence="1 2">
    <name type="scientific">Nocardioides marmoribigeumensis</name>
    <dbReference type="NCBI Taxonomy" id="433649"/>
    <lineage>
        <taxon>Bacteria</taxon>
        <taxon>Bacillati</taxon>
        <taxon>Actinomycetota</taxon>
        <taxon>Actinomycetes</taxon>
        <taxon>Propionibacteriales</taxon>
        <taxon>Nocardioidaceae</taxon>
        <taxon>Nocardioides</taxon>
    </lineage>
</organism>
<keyword evidence="2" id="KW-1185">Reference proteome</keyword>
<dbReference type="EMBL" id="JAVDYG010000001">
    <property type="protein sequence ID" value="MDR7362575.1"/>
    <property type="molecule type" value="Genomic_DNA"/>
</dbReference>
<dbReference type="Proteomes" id="UP001183648">
    <property type="component" value="Unassembled WGS sequence"/>
</dbReference>
<evidence type="ECO:0008006" key="3">
    <source>
        <dbReference type="Google" id="ProtNLM"/>
    </source>
</evidence>
<gene>
    <name evidence="1" type="ORF">J2S63_002128</name>
</gene>
<sequence>MDQRDELTGIFDALTPADFVRESTAIAAMDGCYAGSAILDGFVEHQLNAVRLAFAMSDGWLFTTAVLAGRQGLRTFVADDDETLDGFVSRVRDEAARMRAHWCFMATQTLIGPRAGAGEDDDTGQEAVVWQLTSTEAETAGAMGGFMPIHGTRLGESFETQLAAPGVGPWAGVLPC</sequence>
<protein>
    <recommendedName>
        <fullName evidence="3">DUF4274 domain-containing protein</fullName>
    </recommendedName>
</protein>
<accession>A0ABU2BVC3</accession>